<name>A0A2J0Z176_RHIML</name>
<evidence type="ECO:0000313" key="2">
    <source>
        <dbReference type="EMBL" id="PJR14276.1"/>
    </source>
</evidence>
<dbReference type="EMBL" id="NJGD01000007">
    <property type="protein sequence ID" value="PJR14276.1"/>
    <property type="molecule type" value="Genomic_DNA"/>
</dbReference>
<evidence type="ECO:0000256" key="1">
    <source>
        <dbReference type="SAM" id="SignalP"/>
    </source>
</evidence>
<feature type="signal peptide" evidence="1">
    <location>
        <begin position="1"/>
        <end position="29"/>
    </location>
</feature>
<comment type="caution">
    <text evidence="2">The sequence shown here is derived from an EMBL/GenBank/DDBJ whole genome shotgun (WGS) entry which is preliminary data.</text>
</comment>
<dbReference type="Proteomes" id="UP000231987">
    <property type="component" value="Unassembled WGS sequence"/>
</dbReference>
<dbReference type="AlphaFoldDB" id="A0A2J0Z176"/>
<evidence type="ECO:0000313" key="3">
    <source>
        <dbReference type="Proteomes" id="UP000231987"/>
    </source>
</evidence>
<dbReference type="RefSeq" id="WP_100672782.1">
    <property type="nucleotide sequence ID" value="NZ_NJGD01000007.1"/>
</dbReference>
<accession>A0A2J0Z176</accession>
<gene>
    <name evidence="2" type="ORF">CEJ86_17975</name>
</gene>
<feature type="chain" id="PRO_5014331905" evidence="1">
    <location>
        <begin position="30"/>
        <end position="207"/>
    </location>
</feature>
<reference evidence="2 3" key="1">
    <citation type="submission" date="2017-06" db="EMBL/GenBank/DDBJ databases">
        <title>Ensifer strains isolated from leguminous trees and herbs display diverse denitrification phenotypes with some acting as strong N2O sinks.</title>
        <authorList>
            <person name="Woliy K."/>
            <person name="Mania D."/>
            <person name="Bakken L.R."/>
            <person name="Frostegard A."/>
        </authorList>
    </citation>
    <scope>NUCLEOTIDE SEQUENCE [LARGE SCALE GENOMIC DNA]</scope>
    <source>
        <strain evidence="2 3">AC50a</strain>
    </source>
</reference>
<keyword evidence="1" id="KW-0732">Signal</keyword>
<sequence>MNPSQMVRVAKALVVAFALAMPAGLPARAAESDGFGNVETRTRHVRIKHRTPHHTWRKARHRSVTTVGGFASAGSMGLPDVQTRTRHVRPRYPWPGYSRHRYARPGRDRGPVIVINGGGYASVGYGSYGSYDFPTPIPDIGTYAGGLSAFRDEGNGIYFSRDGGYAYFAGETAAANPSSKRAKIIIVSPQVNASACSWEHGVCVVRP</sequence>
<organism evidence="2 3">
    <name type="scientific">Rhizobium meliloti</name>
    <name type="common">Ensifer meliloti</name>
    <name type="synonym">Sinorhizobium meliloti</name>
    <dbReference type="NCBI Taxonomy" id="382"/>
    <lineage>
        <taxon>Bacteria</taxon>
        <taxon>Pseudomonadati</taxon>
        <taxon>Pseudomonadota</taxon>
        <taxon>Alphaproteobacteria</taxon>
        <taxon>Hyphomicrobiales</taxon>
        <taxon>Rhizobiaceae</taxon>
        <taxon>Sinorhizobium/Ensifer group</taxon>
        <taxon>Sinorhizobium</taxon>
    </lineage>
</organism>
<proteinExistence type="predicted"/>
<protein>
    <submittedName>
        <fullName evidence="2">Uncharacterized protein</fullName>
    </submittedName>
</protein>